<evidence type="ECO:0000256" key="2">
    <source>
        <dbReference type="ARBA" id="ARBA00022692"/>
    </source>
</evidence>
<dbReference type="InterPro" id="IPR036249">
    <property type="entry name" value="Thioredoxin-like_sf"/>
</dbReference>
<dbReference type="PROSITE" id="PS51352">
    <property type="entry name" value="THIOREDOXIN_2"/>
    <property type="match status" value="2"/>
</dbReference>
<dbReference type="Proteomes" id="UP000298030">
    <property type="component" value="Unassembled WGS sequence"/>
</dbReference>
<evidence type="ECO:0000256" key="5">
    <source>
        <dbReference type="ARBA" id="ARBA00045246"/>
    </source>
</evidence>
<sequence>MTLLSGIVTSLALVALALPTIRGKSTDLTPDNFKSSVSNGFWFVEHFSPYCSHCIAFAPTWDKLVKEAETELPNVSLGQVNCVVHGDLCDANKINSYPTLQMYENGKVVETFRGARELERIKAFISKHAPKPELEKEAPPPPPPPAAEKPKPALNPTGEVLNLNLASFPQTLERGPTFVKFFAPWCGHCKKLAPTWSQLARHMQGQLQIASVNCDDEAALCGAHKIQGYPTLVYFANGAQSEYKGGRKFDQLKAFAAKASEDAVRPLKNDDELTEHLQTEPVLYLLVHSTTDTRIIGTVKEAAAPLLGSPVVYSTASKNLRSMYDIPQGIPWALLALKDRDGTIPVSTLYGGPSTTTEHIKHWLTTHHLPGAVELNQDTFQDVMNAKHNPLVVITSSNANMKSKIEARVRDISKKWRARTGGSGEVGNREVIFAWMDTQRWKDWMKSMYGIEMDENEEDIEDAKVAVTDHKHLIYWRQDRSGLDLKLTSSGQLFAALEDIVSGKVKYLNSENVVERLARYLNGKMTGLETYITEYPIRFVAWLVAGMLIIFFVIFKLVGNDASNIERGEYVRVNKSSRLD</sequence>
<reference evidence="10 11" key="1">
    <citation type="journal article" date="2019" name="Nat. Ecol. Evol.">
        <title>Megaphylogeny resolves global patterns of mushroom evolution.</title>
        <authorList>
            <person name="Varga T."/>
            <person name="Krizsan K."/>
            <person name="Foldi C."/>
            <person name="Dima B."/>
            <person name="Sanchez-Garcia M."/>
            <person name="Sanchez-Ramirez S."/>
            <person name="Szollosi G.J."/>
            <person name="Szarkandi J.G."/>
            <person name="Papp V."/>
            <person name="Albert L."/>
            <person name="Andreopoulos W."/>
            <person name="Angelini C."/>
            <person name="Antonin V."/>
            <person name="Barry K.W."/>
            <person name="Bougher N.L."/>
            <person name="Buchanan P."/>
            <person name="Buyck B."/>
            <person name="Bense V."/>
            <person name="Catcheside P."/>
            <person name="Chovatia M."/>
            <person name="Cooper J."/>
            <person name="Damon W."/>
            <person name="Desjardin D."/>
            <person name="Finy P."/>
            <person name="Geml J."/>
            <person name="Haridas S."/>
            <person name="Hughes K."/>
            <person name="Justo A."/>
            <person name="Karasinski D."/>
            <person name="Kautmanova I."/>
            <person name="Kiss B."/>
            <person name="Kocsube S."/>
            <person name="Kotiranta H."/>
            <person name="LaButti K.M."/>
            <person name="Lechner B.E."/>
            <person name="Liimatainen K."/>
            <person name="Lipzen A."/>
            <person name="Lukacs Z."/>
            <person name="Mihaltcheva S."/>
            <person name="Morgado L.N."/>
            <person name="Niskanen T."/>
            <person name="Noordeloos M.E."/>
            <person name="Ohm R.A."/>
            <person name="Ortiz-Santana B."/>
            <person name="Ovrebo C."/>
            <person name="Racz N."/>
            <person name="Riley R."/>
            <person name="Savchenko A."/>
            <person name="Shiryaev A."/>
            <person name="Soop K."/>
            <person name="Spirin V."/>
            <person name="Szebenyi C."/>
            <person name="Tomsovsky M."/>
            <person name="Tulloss R.E."/>
            <person name="Uehling J."/>
            <person name="Grigoriev I.V."/>
            <person name="Vagvolgyi C."/>
            <person name="Papp T."/>
            <person name="Martin F.M."/>
            <person name="Miettinen O."/>
            <person name="Hibbett D.S."/>
            <person name="Nagy L.G."/>
        </authorList>
    </citation>
    <scope>NUCLEOTIDE SEQUENCE [LARGE SCALE GENOMIC DNA]</scope>
    <source>
        <strain evidence="10 11">FP101781</strain>
    </source>
</reference>
<feature type="transmembrane region" description="Helical" evidence="7">
    <location>
        <begin position="539"/>
        <end position="558"/>
    </location>
</feature>
<gene>
    <name evidence="10" type="ORF">FA13DRAFT_1690253</name>
</gene>
<comment type="subcellular location">
    <subcellularLocation>
        <location evidence="1">Endoplasmic reticulum membrane</location>
        <topology evidence="1">Single-pass membrane protein</topology>
    </subcellularLocation>
</comment>
<dbReference type="OrthoDB" id="72053at2759"/>
<dbReference type="InterPro" id="IPR013766">
    <property type="entry name" value="Thioredoxin_domain"/>
</dbReference>
<dbReference type="PROSITE" id="PS00194">
    <property type="entry name" value="THIOREDOXIN_1"/>
    <property type="match status" value="1"/>
</dbReference>
<dbReference type="SUPFAM" id="SSF52833">
    <property type="entry name" value="Thioredoxin-like"/>
    <property type="match status" value="2"/>
</dbReference>
<dbReference type="STRING" id="71717.A0A4Y7T429"/>
<evidence type="ECO:0000256" key="8">
    <source>
        <dbReference type="SAM" id="SignalP"/>
    </source>
</evidence>
<evidence type="ECO:0000313" key="11">
    <source>
        <dbReference type="Proteomes" id="UP000298030"/>
    </source>
</evidence>
<name>A0A4Y7T429_COPMI</name>
<dbReference type="InterPro" id="IPR017937">
    <property type="entry name" value="Thioredoxin_CS"/>
</dbReference>
<dbReference type="Pfam" id="PF00085">
    <property type="entry name" value="Thioredoxin"/>
    <property type="match status" value="2"/>
</dbReference>
<evidence type="ECO:0000256" key="1">
    <source>
        <dbReference type="ARBA" id="ARBA00004389"/>
    </source>
</evidence>
<feature type="region of interest" description="Disordered" evidence="6">
    <location>
        <begin position="129"/>
        <end position="155"/>
    </location>
</feature>
<comment type="function">
    <text evidence="5">Probable disulfide isomerase, which participates in the folding of proteins containing disulfide bonds. May act as a dithiol oxidase. Acts as a regulator of endoplasmic reticulum-mitochondria contact sites via its ability to regulate redox signals.</text>
</comment>
<keyword evidence="2 7" id="KW-0812">Transmembrane</keyword>
<dbReference type="AlphaFoldDB" id="A0A4Y7T429"/>
<proteinExistence type="predicted"/>
<evidence type="ECO:0000256" key="4">
    <source>
        <dbReference type="ARBA" id="ARBA00023136"/>
    </source>
</evidence>
<dbReference type="PANTHER" id="PTHR46426">
    <property type="entry name" value="PROTEIN DISULFIDE-ISOMERASE TMX3"/>
    <property type="match status" value="1"/>
</dbReference>
<feature type="chain" id="PRO_5021300359" evidence="8">
    <location>
        <begin position="18"/>
        <end position="580"/>
    </location>
</feature>
<evidence type="ECO:0000256" key="7">
    <source>
        <dbReference type="SAM" id="Phobius"/>
    </source>
</evidence>
<dbReference type="EMBL" id="QPFP01000029">
    <property type="protein sequence ID" value="TEB28943.1"/>
    <property type="molecule type" value="Genomic_DNA"/>
</dbReference>
<dbReference type="Gene3D" id="3.40.30.10">
    <property type="entry name" value="Glutaredoxin"/>
    <property type="match status" value="3"/>
</dbReference>
<keyword evidence="11" id="KW-1185">Reference proteome</keyword>
<evidence type="ECO:0000313" key="10">
    <source>
        <dbReference type="EMBL" id="TEB28943.1"/>
    </source>
</evidence>
<keyword evidence="4 7" id="KW-0472">Membrane</keyword>
<protein>
    <submittedName>
        <fullName evidence="10">Thioredoxin domain-containing 5</fullName>
    </submittedName>
</protein>
<feature type="domain" description="Thioredoxin" evidence="9">
    <location>
        <begin position="7"/>
        <end position="130"/>
    </location>
</feature>
<dbReference type="InterPro" id="IPR052250">
    <property type="entry name" value="PDI_TMX3"/>
</dbReference>
<comment type="caution">
    <text evidence="10">The sequence shown here is derived from an EMBL/GenBank/DDBJ whole genome shotgun (WGS) entry which is preliminary data.</text>
</comment>
<feature type="domain" description="Thioredoxin" evidence="9">
    <location>
        <begin position="138"/>
        <end position="261"/>
    </location>
</feature>
<evidence type="ECO:0000256" key="6">
    <source>
        <dbReference type="SAM" id="MobiDB-lite"/>
    </source>
</evidence>
<organism evidence="10 11">
    <name type="scientific">Coprinellus micaceus</name>
    <name type="common">Glistening ink-cap mushroom</name>
    <name type="synonym">Coprinus micaceus</name>
    <dbReference type="NCBI Taxonomy" id="71717"/>
    <lineage>
        <taxon>Eukaryota</taxon>
        <taxon>Fungi</taxon>
        <taxon>Dikarya</taxon>
        <taxon>Basidiomycota</taxon>
        <taxon>Agaricomycotina</taxon>
        <taxon>Agaricomycetes</taxon>
        <taxon>Agaricomycetidae</taxon>
        <taxon>Agaricales</taxon>
        <taxon>Agaricineae</taxon>
        <taxon>Psathyrellaceae</taxon>
        <taxon>Coprinellus</taxon>
    </lineage>
</organism>
<feature type="signal peptide" evidence="8">
    <location>
        <begin position="1"/>
        <end position="17"/>
    </location>
</feature>
<dbReference type="GO" id="GO:0005789">
    <property type="term" value="C:endoplasmic reticulum membrane"/>
    <property type="evidence" value="ECO:0007669"/>
    <property type="project" value="UniProtKB-SubCell"/>
</dbReference>
<keyword evidence="3 7" id="KW-1133">Transmembrane helix</keyword>
<evidence type="ECO:0000259" key="9">
    <source>
        <dbReference type="PROSITE" id="PS51352"/>
    </source>
</evidence>
<dbReference type="PANTHER" id="PTHR46426:SF1">
    <property type="entry name" value="PROTEIN DISULFIDE-ISOMERASE TMX3"/>
    <property type="match status" value="1"/>
</dbReference>
<dbReference type="Pfam" id="PF13848">
    <property type="entry name" value="Thioredoxin_6"/>
    <property type="match status" value="1"/>
</dbReference>
<evidence type="ECO:0000256" key="3">
    <source>
        <dbReference type="ARBA" id="ARBA00022989"/>
    </source>
</evidence>
<keyword evidence="8" id="KW-0732">Signal</keyword>
<dbReference type="PRINTS" id="PR00421">
    <property type="entry name" value="THIOREDOXIN"/>
</dbReference>
<accession>A0A4Y7T429</accession>